<reference evidence="4" key="1">
    <citation type="submission" date="2025-08" db="UniProtKB">
        <authorList>
            <consortium name="RefSeq"/>
        </authorList>
    </citation>
    <scope>IDENTIFICATION</scope>
</reference>
<evidence type="ECO:0000313" key="4">
    <source>
        <dbReference type="RefSeq" id="XP_033811193.1"/>
    </source>
</evidence>
<keyword evidence="3" id="KW-1185">Reference proteome</keyword>
<evidence type="ECO:0000256" key="2">
    <source>
        <dbReference type="SAM" id="SignalP"/>
    </source>
</evidence>
<feature type="chain" id="PRO_5027605798" evidence="2">
    <location>
        <begin position="31"/>
        <end position="198"/>
    </location>
</feature>
<name>A0A6P8S1E7_GEOSA</name>
<feature type="region of interest" description="Disordered" evidence="1">
    <location>
        <begin position="52"/>
        <end position="89"/>
    </location>
</feature>
<keyword evidence="2" id="KW-0732">Signal</keyword>
<organism evidence="3 4">
    <name type="scientific">Geotrypetes seraphini</name>
    <name type="common">Gaboon caecilian</name>
    <name type="synonym">Caecilia seraphini</name>
    <dbReference type="NCBI Taxonomy" id="260995"/>
    <lineage>
        <taxon>Eukaryota</taxon>
        <taxon>Metazoa</taxon>
        <taxon>Chordata</taxon>
        <taxon>Craniata</taxon>
        <taxon>Vertebrata</taxon>
        <taxon>Euteleostomi</taxon>
        <taxon>Amphibia</taxon>
        <taxon>Gymnophiona</taxon>
        <taxon>Geotrypetes</taxon>
    </lineage>
</organism>
<dbReference type="Proteomes" id="UP000515159">
    <property type="component" value="Chromosome 8"/>
</dbReference>
<gene>
    <name evidence="4" type="primary">LOC117365205</name>
</gene>
<dbReference type="GeneID" id="117365205"/>
<protein>
    <submittedName>
        <fullName evidence="4">Uncharacterized protein LOC117365205 isoform X2</fullName>
    </submittedName>
</protein>
<proteinExistence type="predicted"/>
<accession>A0A6P8S1E7</accession>
<dbReference type="AlphaFoldDB" id="A0A6P8S1E7"/>
<feature type="signal peptide" evidence="2">
    <location>
        <begin position="1"/>
        <end position="30"/>
    </location>
</feature>
<sequence>MGVIPGGSFGTGWGVLVGMLVFCFPGPASVSSWSPQVSCILPGGHLVQTAGLGADGSPGMADRPACSGSERRSAPSTAVAAGGGAPGSVQISSVQPEVAVRGGSGLDSSISSVAGTAAQGVAGVPSGVPGSSTPGQLELLLLGLQSRSDLVLLCNYVRERRMSSHKESKPPSKAAHVCDEKSTFFFMPKASTTRNYQQ</sequence>
<evidence type="ECO:0000313" key="3">
    <source>
        <dbReference type="Proteomes" id="UP000515159"/>
    </source>
</evidence>
<evidence type="ECO:0000256" key="1">
    <source>
        <dbReference type="SAM" id="MobiDB-lite"/>
    </source>
</evidence>
<dbReference type="RefSeq" id="XP_033811193.1">
    <property type="nucleotide sequence ID" value="XM_033955302.1"/>
</dbReference>